<dbReference type="PANTHER" id="PTHR21299:SF1">
    <property type="entry name" value="PANTOATE--BETA-ALANINE LIGASE"/>
    <property type="match status" value="1"/>
</dbReference>
<dbReference type="EMBL" id="UINC01016705">
    <property type="protein sequence ID" value="SVA69353.1"/>
    <property type="molecule type" value="Genomic_DNA"/>
</dbReference>
<evidence type="ECO:0000256" key="9">
    <source>
        <dbReference type="ARBA" id="ARBA00048258"/>
    </source>
</evidence>
<dbReference type="HAMAP" id="MF_00158">
    <property type="entry name" value="PanC"/>
    <property type="match status" value="1"/>
</dbReference>
<sequence length="282" mass="31904">MKVITPIEDMKKWSRLTRSRDKTIGFVATMGCLHEGHLSLIKTSIAKCDTTVVSIFVNPTQFSPNEDFDSYPRCIESDKQILQTTGIDVLFNPNQKDLYPEKFQTFVTVEDKTNYLCGTSRPRFFRGVTTIVLKLINITNPHIAYFGEKDWQQLEVIRTMVHDLNMDVSIVGKPIVRDRDGLAMSSRNCNLSKLEKNSARALSQALESAQALVIQGERSAENIRTEIRKTIEQKQGTKIDYISVCDPESFTEQTEINSKVLVALAVRVGSTRLIDNRIIGKI</sequence>
<comment type="pathway">
    <text evidence="1">Cofactor biosynthesis; (R)-pantothenate biosynthesis; (R)-pantothenate from (R)-pantoate and beta-alanine: step 1/1.</text>
</comment>
<comment type="similarity">
    <text evidence="2">Belongs to the pantothenate synthetase family.</text>
</comment>
<dbReference type="InterPro" id="IPR042176">
    <property type="entry name" value="Pantoate_ligase_C"/>
</dbReference>
<dbReference type="InterPro" id="IPR004821">
    <property type="entry name" value="Cyt_trans-like"/>
</dbReference>
<evidence type="ECO:0000256" key="4">
    <source>
        <dbReference type="ARBA" id="ARBA00022598"/>
    </source>
</evidence>
<dbReference type="InterPro" id="IPR003721">
    <property type="entry name" value="Pantoate_ligase"/>
</dbReference>
<comment type="catalytic activity">
    <reaction evidence="9">
        <text>(R)-pantoate + beta-alanine + ATP = (R)-pantothenate + AMP + diphosphate + H(+)</text>
        <dbReference type="Rhea" id="RHEA:10912"/>
        <dbReference type="ChEBI" id="CHEBI:15378"/>
        <dbReference type="ChEBI" id="CHEBI:15980"/>
        <dbReference type="ChEBI" id="CHEBI:29032"/>
        <dbReference type="ChEBI" id="CHEBI:30616"/>
        <dbReference type="ChEBI" id="CHEBI:33019"/>
        <dbReference type="ChEBI" id="CHEBI:57966"/>
        <dbReference type="ChEBI" id="CHEBI:456215"/>
        <dbReference type="EC" id="6.3.2.1"/>
    </reaction>
</comment>
<dbReference type="GO" id="GO:0005829">
    <property type="term" value="C:cytosol"/>
    <property type="evidence" value="ECO:0007669"/>
    <property type="project" value="TreeGrafter"/>
</dbReference>
<dbReference type="Pfam" id="PF02569">
    <property type="entry name" value="Pantoate_ligase"/>
    <property type="match status" value="1"/>
</dbReference>
<proteinExistence type="inferred from homology"/>
<reference evidence="10" key="1">
    <citation type="submission" date="2018-05" db="EMBL/GenBank/DDBJ databases">
        <authorList>
            <person name="Lanie J.A."/>
            <person name="Ng W.-L."/>
            <person name="Kazmierczak K.M."/>
            <person name="Andrzejewski T.M."/>
            <person name="Davidsen T.M."/>
            <person name="Wayne K.J."/>
            <person name="Tettelin H."/>
            <person name="Glass J.I."/>
            <person name="Rusch D."/>
            <person name="Podicherti R."/>
            <person name="Tsui H.-C.T."/>
            <person name="Winkler M.E."/>
        </authorList>
    </citation>
    <scope>NUCLEOTIDE SEQUENCE</scope>
</reference>
<name>A0A381XYQ8_9ZZZZ</name>
<evidence type="ECO:0000256" key="2">
    <source>
        <dbReference type="ARBA" id="ARBA00009256"/>
    </source>
</evidence>
<keyword evidence="5" id="KW-0566">Pantothenate biosynthesis</keyword>
<gene>
    <name evidence="10" type="ORF">METZ01_LOCUS122207</name>
</gene>
<keyword evidence="6" id="KW-0547">Nucleotide-binding</keyword>
<dbReference type="SUPFAM" id="SSF52374">
    <property type="entry name" value="Nucleotidylyl transferase"/>
    <property type="match status" value="1"/>
</dbReference>
<evidence type="ECO:0000256" key="3">
    <source>
        <dbReference type="ARBA" id="ARBA00012219"/>
    </source>
</evidence>
<dbReference type="GO" id="GO:0015940">
    <property type="term" value="P:pantothenate biosynthetic process"/>
    <property type="evidence" value="ECO:0007669"/>
    <property type="project" value="UniProtKB-UniPathway"/>
</dbReference>
<evidence type="ECO:0000256" key="1">
    <source>
        <dbReference type="ARBA" id="ARBA00004990"/>
    </source>
</evidence>
<dbReference type="CDD" id="cd00560">
    <property type="entry name" value="PanC"/>
    <property type="match status" value="1"/>
</dbReference>
<dbReference type="FunFam" id="3.40.50.620:FF:000013">
    <property type="entry name" value="Pantothenate synthetase"/>
    <property type="match status" value="1"/>
</dbReference>
<dbReference type="FunFam" id="3.30.1300.10:FF:000001">
    <property type="entry name" value="Pantothenate synthetase"/>
    <property type="match status" value="1"/>
</dbReference>
<evidence type="ECO:0000256" key="5">
    <source>
        <dbReference type="ARBA" id="ARBA00022655"/>
    </source>
</evidence>
<accession>A0A381XYQ8</accession>
<keyword evidence="4" id="KW-0436">Ligase</keyword>
<evidence type="ECO:0000313" key="10">
    <source>
        <dbReference type="EMBL" id="SVA69353.1"/>
    </source>
</evidence>
<dbReference type="EC" id="6.3.2.1" evidence="3"/>
<dbReference type="GO" id="GO:0004592">
    <property type="term" value="F:pantoate-beta-alanine ligase activity"/>
    <property type="evidence" value="ECO:0007669"/>
    <property type="project" value="UniProtKB-EC"/>
</dbReference>
<organism evidence="10">
    <name type="scientific">marine metagenome</name>
    <dbReference type="NCBI Taxonomy" id="408172"/>
    <lineage>
        <taxon>unclassified sequences</taxon>
        <taxon>metagenomes</taxon>
        <taxon>ecological metagenomes</taxon>
    </lineage>
</organism>
<dbReference type="UniPathway" id="UPA00028">
    <property type="reaction ID" value="UER00005"/>
</dbReference>
<dbReference type="PANTHER" id="PTHR21299">
    <property type="entry name" value="CYTIDYLATE KINASE/PANTOATE-BETA-ALANINE LIGASE"/>
    <property type="match status" value="1"/>
</dbReference>
<dbReference type="Gene3D" id="3.30.1300.10">
    <property type="entry name" value="Pantoate-beta-alanine ligase, C-terminal domain"/>
    <property type="match status" value="1"/>
</dbReference>
<dbReference type="NCBIfam" id="TIGR00018">
    <property type="entry name" value="panC"/>
    <property type="match status" value="1"/>
</dbReference>
<dbReference type="GO" id="GO:0005524">
    <property type="term" value="F:ATP binding"/>
    <property type="evidence" value="ECO:0007669"/>
    <property type="project" value="UniProtKB-KW"/>
</dbReference>
<protein>
    <recommendedName>
        <fullName evidence="3">pantoate--beta-alanine ligase (AMP-forming)</fullName>
        <ecNumber evidence="3">6.3.2.1</ecNumber>
    </recommendedName>
    <alternativeName>
        <fullName evidence="8">Pantoate-activating enzyme</fullName>
    </alternativeName>
</protein>
<dbReference type="Gene3D" id="3.40.50.620">
    <property type="entry name" value="HUPs"/>
    <property type="match status" value="1"/>
</dbReference>
<dbReference type="InterPro" id="IPR014729">
    <property type="entry name" value="Rossmann-like_a/b/a_fold"/>
</dbReference>
<dbReference type="NCBIfam" id="TIGR00125">
    <property type="entry name" value="cyt_tran_rel"/>
    <property type="match status" value="1"/>
</dbReference>
<evidence type="ECO:0000256" key="7">
    <source>
        <dbReference type="ARBA" id="ARBA00022840"/>
    </source>
</evidence>
<keyword evidence="7" id="KW-0067">ATP-binding</keyword>
<dbReference type="AlphaFoldDB" id="A0A381XYQ8"/>
<evidence type="ECO:0000256" key="8">
    <source>
        <dbReference type="ARBA" id="ARBA00032806"/>
    </source>
</evidence>
<evidence type="ECO:0000256" key="6">
    <source>
        <dbReference type="ARBA" id="ARBA00022741"/>
    </source>
</evidence>